<name>A0A089PUS9_9ENTR</name>
<proteinExistence type="predicted"/>
<dbReference type="EMBL" id="CP009451">
    <property type="protein sequence ID" value="AIR03758.1"/>
    <property type="molecule type" value="Genomic_DNA"/>
</dbReference>
<sequence length="95" mass="10492">MPVKSLLAAAAAMLMMSLPAMAVQHRQPDVDVVVPPEVFTNSNQPQTPPCNQCCIYENKNYSEGAVVKSEGILLQCQRDEKVLGTNPLVWRRVKP</sequence>
<dbReference type="RefSeq" id="WP_038473421.1">
    <property type="nucleotide sequence ID" value="NZ_CP009451.1"/>
</dbReference>
<accession>A0A089PUS9</accession>
<dbReference type="KEGG" id="cnt:JT31_03785"/>
<organism evidence="2 3">
    <name type="scientific">Cedecea neteri</name>
    <dbReference type="NCBI Taxonomy" id="158822"/>
    <lineage>
        <taxon>Bacteria</taxon>
        <taxon>Pseudomonadati</taxon>
        <taxon>Pseudomonadota</taxon>
        <taxon>Gammaproteobacteria</taxon>
        <taxon>Enterobacterales</taxon>
        <taxon>Enterobacteriaceae</taxon>
        <taxon>Cedecea</taxon>
    </lineage>
</organism>
<evidence type="ECO:0000313" key="3">
    <source>
        <dbReference type="Proteomes" id="UP000029481"/>
    </source>
</evidence>
<evidence type="ECO:0008006" key="4">
    <source>
        <dbReference type="Google" id="ProtNLM"/>
    </source>
</evidence>
<feature type="chain" id="PRO_5001848732" description="DUF1496 domain-containing protein" evidence="1">
    <location>
        <begin position="23"/>
        <end position="95"/>
    </location>
</feature>
<protein>
    <recommendedName>
        <fullName evidence="4">DUF1496 domain-containing protein</fullName>
    </recommendedName>
</protein>
<reference evidence="2 3" key="1">
    <citation type="submission" date="2014-09" db="EMBL/GenBank/DDBJ databases">
        <title>Cedecea neteri SSMD04 Genome Sequencing.</title>
        <authorList>
            <person name="Tan J.-Y."/>
        </authorList>
    </citation>
    <scope>NUCLEOTIDE SEQUENCE [LARGE SCALE GENOMIC DNA]</scope>
    <source>
        <strain evidence="2 3">SSMD04</strain>
    </source>
</reference>
<evidence type="ECO:0000313" key="2">
    <source>
        <dbReference type="EMBL" id="AIR03758.1"/>
    </source>
</evidence>
<dbReference type="OrthoDB" id="6400575at2"/>
<gene>
    <name evidence="2" type="ORF">JT31_03785</name>
</gene>
<keyword evidence="1" id="KW-0732">Signal</keyword>
<dbReference type="InterPro" id="IPR009971">
    <property type="entry name" value="DUF1496"/>
</dbReference>
<feature type="signal peptide" evidence="1">
    <location>
        <begin position="1"/>
        <end position="22"/>
    </location>
</feature>
<evidence type="ECO:0000256" key="1">
    <source>
        <dbReference type="SAM" id="SignalP"/>
    </source>
</evidence>
<keyword evidence="3" id="KW-1185">Reference proteome</keyword>
<dbReference type="Proteomes" id="UP000029481">
    <property type="component" value="Chromosome"/>
</dbReference>
<dbReference type="Pfam" id="PF07383">
    <property type="entry name" value="DUF1496"/>
    <property type="match status" value="1"/>
</dbReference>
<dbReference type="AlphaFoldDB" id="A0A089PUS9"/>